<evidence type="ECO:0000313" key="2">
    <source>
        <dbReference type="EMBL" id="ETS33370.1"/>
    </source>
</evidence>
<dbReference type="Proteomes" id="UP000018957">
    <property type="component" value="Unassembled WGS sequence"/>
</dbReference>
<evidence type="ECO:0000313" key="3">
    <source>
        <dbReference type="Proteomes" id="UP000018957"/>
    </source>
</evidence>
<keyword evidence="1" id="KW-0812">Transmembrane</keyword>
<organism evidence="2 3">
    <name type="scientific">Photorhabdus khanii NC19</name>
    <dbReference type="NCBI Taxonomy" id="1004151"/>
    <lineage>
        <taxon>Bacteria</taxon>
        <taxon>Pseudomonadati</taxon>
        <taxon>Pseudomonadota</taxon>
        <taxon>Gammaproteobacteria</taxon>
        <taxon>Enterobacterales</taxon>
        <taxon>Morganellaceae</taxon>
        <taxon>Photorhabdus</taxon>
    </lineage>
</organism>
<dbReference type="AlphaFoldDB" id="W3VE37"/>
<feature type="transmembrane region" description="Helical" evidence="1">
    <location>
        <begin position="32"/>
        <end position="51"/>
    </location>
</feature>
<dbReference type="EMBL" id="AYSJ01000002">
    <property type="protein sequence ID" value="ETS33370.1"/>
    <property type="molecule type" value="Genomic_DNA"/>
</dbReference>
<protein>
    <submittedName>
        <fullName evidence="2">Uncharacterized protein</fullName>
    </submittedName>
</protein>
<feature type="transmembrane region" description="Helical" evidence="1">
    <location>
        <begin position="63"/>
        <end position="84"/>
    </location>
</feature>
<name>W3VE37_9GAMM</name>
<reference evidence="2 3" key="1">
    <citation type="submission" date="2013-11" db="EMBL/GenBank/DDBJ databases">
        <title>Elucidation of the Photorhabdus temperata genome and generation of transposon mutant library to identify motility mutants.</title>
        <authorList>
            <person name="Hurst S.G.IV."/>
            <person name="Micheals B."/>
            <person name="Abebe-Akele F."/>
            <person name="Rowedder H."/>
            <person name="Bullock H."/>
            <person name="Jackobeck R."/>
            <person name="Janicki E."/>
            <person name="Tisa L.S."/>
        </authorList>
    </citation>
    <scope>NUCLEOTIDE SEQUENCE [LARGE SCALE GENOMIC DNA]</scope>
    <source>
        <strain evidence="2 3">NC19</strain>
    </source>
</reference>
<keyword evidence="1" id="KW-0472">Membrane</keyword>
<feature type="transmembrane region" description="Helical" evidence="1">
    <location>
        <begin position="6"/>
        <end position="23"/>
    </location>
</feature>
<keyword evidence="3" id="KW-1185">Reference proteome</keyword>
<gene>
    <name evidence="2" type="ORF">PTE_00530</name>
</gene>
<proteinExistence type="predicted"/>
<sequence length="113" mass="12369">MLPDVIVTVLVLFVCVFLISKLSKMRQRNKSIIIASIIIFTGSTSEIVYNIRSRCSIGLDCNWLDFVVFGSIMLTAVAALFISFSGRVINTSKIGFCTLKGCKSTLTICVPVP</sequence>
<accession>W3VE37</accession>
<evidence type="ECO:0000256" key="1">
    <source>
        <dbReference type="SAM" id="Phobius"/>
    </source>
</evidence>
<comment type="caution">
    <text evidence="2">The sequence shown here is derived from an EMBL/GenBank/DDBJ whole genome shotgun (WGS) entry which is preliminary data.</text>
</comment>
<keyword evidence="1" id="KW-1133">Transmembrane helix</keyword>